<gene>
    <name evidence="3" type="ORF">ACFQFQ_01435</name>
</gene>
<keyword evidence="4" id="KW-1185">Reference proteome</keyword>
<feature type="transmembrane region" description="Helical" evidence="1">
    <location>
        <begin position="31"/>
        <end position="50"/>
    </location>
</feature>
<organism evidence="3 4">
    <name type="scientific">Sulfitobacter porphyrae</name>
    <dbReference type="NCBI Taxonomy" id="1246864"/>
    <lineage>
        <taxon>Bacteria</taxon>
        <taxon>Pseudomonadati</taxon>
        <taxon>Pseudomonadota</taxon>
        <taxon>Alphaproteobacteria</taxon>
        <taxon>Rhodobacterales</taxon>
        <taxon>Roseobacteraceae</taxon>
        <taxon>Sulfitobacter</taxon>
    </lineage>
</organism>
<comment type="caution">
    <text evidence="3">The sequence shown here is derived from an EMBL/GenBank/DDBJ whole genome shotgun (WGS) entry which is preliminary data.</text>
</comment>
<keyword evidence="1" id="KW-0812">Transmembrane</keyword>
<feature type="transmembrane region" description="Helical" evidence="1">
    <location>
        <begin position="141"/>
        <end position="158"/>
    </location>
</feature>
<dbReference type="EMBL" id="JBHSWG010000001">
    <property type="protein sequence ID" value="MFC6758465.1"/>
    <property type="molecule type" value="Genomic_DNA"/>
</dbReference>
<evidence type="ECO:0000313" key="3">
    <source>
        <dbReference type="EMBL" id="MFC6758465.1"/>
    </source>
</evidence>
<protein>
    <submittedName>
        <fullName evidence="3">Prepilin peptidase</fullName>
    </submittedName>
</protein>
<feature type="transmembrane region" description="Helical" evidence="1">
    <location>
        <begin position="87"/>
        <end position="120"/>
    </location>
</feature>
<evidence type="ECO:0000259" key="2">
    <source>
        <dbReference type="Pfam" id="PF01478"/>
    </source>
</evidence>
<feature type="domain" description="Prepilin type IV endopeptidase peptidase" evidence="2">
    <location>
        <begin position="14"/>
        <end position="109"/>
    </location>
</feature>
<dbReference type="Proteomes" id="UP001596353">
    <property type="component" value="Unassembled WGS sequence"/>
</dbReference>
<evidence type="ECO:0000256" key="1">
    <source>
        <dbReference type="SAM" id="Phobius"/>
    </source>
</evidence>
<feature type="transmembrane region" description="Helical" evidence="1">
    <location>
        <begin position="57"/>
        <end position="81"/>
    </location>
</feature>
<proteinExistence type="predicted"/>
<dbReference type="InterPro" id="IPR000045">
    <property type="entry name" value="Prepilin_IV_endopep_pep"/>
</dbReference>
<name>A0ABW2AYP1_9RHOB</name>
<keyword evidence="1" id="KW-0472">Membrane</keyword>
<evidence type="ECO:0000313" key="4">
    <source>
        <dbReference type="Proteomes" id="UP001596353"/>
    </source>
</evidence>
<reference evidence="4" key="1">
    <citation type="journal article" date="2019" name="Int. J. Syst. Evol. Microbiol.">
        <title>The Global Catalogue of Microorganisms (GCM) 10K type strain sequencing project: providing services to taxonomists for standard genome sequencing and annotation.</title>
        <authorList>
            <consortium name="The Broad Institute Genomics Platform"/>
            <consortium name="The Broad Institute Genome Sequencing Center for Infectious Disease"/>
            <person name="Wu L."/>
            <person name="Ma J."/>
        </authorList>
    </citation>
    <scope>NUCLEOTIDE SEQUENCE [LARGE SCALE GENOMIC DNA]</scope>
    <source>
        <strain evidence="4">CCUG 66188</strain>
    </source>
</reference>
<keyword evidence="1" id="KW-1133">Transmembrane helix</keyword>
<dbReference type="Gene3D" id="1.20.120.1220">
    <property type="match status" value="1"/>
</dbReference>
<sequence length="167" mass="17860">MTALANMEIPVAWLVAPLLIAVILYDLRLMRIPNVLVGLFLVVALVSLPLTESLSEILWRLLAALAVFGAGLALFAARLMGGGDVKLMAALTLLIPTAALPVFGLLFSVGIVLGVLGLMVMRRLADRKQTRWHSLREHGRFPLGLSIGMAGLVFATFGEQLTLAFGA</sequence>
<dbReference type="Pfam" id="PF01478">
    <property type="entry name" value="Peptidase_A24"/>
    <property type="match status" value="1"/>
</dbReference>
<feature type="transmembrane region" description="Helical" evidence="1">
    <location>
        <begin position="7"/>
        <end position="25"/>
    </location>
</feature>
<accession>A0ABW2AYP1</accession>